<dbReference type="Gene3D" id="3.40.109.10">
    <property type="entry name" value="NADH Oxidase"/>
    <property type="match status" value="1"/>
</dbReference>
<dbReference type="PANTHER" id="PTHR23026">
    <property type="entry name" value="NADPH NITROREDUCTASE"/>
    <property type="match status" value="1"/>
</dbReference>
<reference evidence="1 2" key="1">
    <citation type="submission" date="2020-07" db="EMBL/GenBank/DDBJ databases">
        <authorList>
            <person name="Li M."/>
        </authorList>
    </citation>
    <scope>NUCLEOTIDE SEQUENCE [LARGE SCALE GENOMIC DNA]</scope>
    <source>
        <strain evidence="1 2">DSM 23284</strain>
    </source>
</reference>
<accession>A0A838XNN4</accession>
<sequence length="312" mass="33704">MPPRDLIEALLRQAVRAPSSHNTQSWAFELHADRIGLSADPARALPENDPDNRELTISLGCLTMTLRVAAAGAGLGAHLVKTPRFDGRGHLGNLHFGGDPEAALAPLTRAIATRRTHRGRYEARTLSPDIRDRLTAASSEEGAWLEPILDPERRTAVASLVGDGDKVQWGNRRWRRELATWMRPKSVGDGLTLPAAAVPLARYLVRHVDLGRVVAAGDRKRAATAPFLAVLGTDANTPSDWLKAGQALQRLLLVAASLGLQASFLNQPVQVAPLRPKLQELCRHKGAAQILLCLGYPQGESPAAPRRPLAEA</sequence>
<dbReference type="InterPro" id="IPR000415">
    <property type="entry name" value="Nitroreductase-like"/>
</dbReference>
<comment type="caution">
    <text evidence="1">The sequence shown here is derived from an EMBL/GenBank/DDBJ whole genome shotgun (WGS) entry which is preliminary data.</text>
</comment>
<dbReference type="AlphaFoldDB" id="A0A838XNN4"/>
<evidence type="ECO:0000313" key="2">
    <source>
        <dbReference type="Proteomes" id="UP000559404"/>
    </source>
</evidence>
<name>A0A838XNN4_9HYPH</name>
<dbReference type="GO" id="GO:0016491">
    <property type="term" value="F:oxidoreductase activity"/>
    <property type="evidence" value="ECO:0007669"/>
    <property type="project" value="InterPro"/>
</dbReference>
<dbReference type="EMBL" id="JACEON010000014">
    <property type="protein sequence ID" value="MBA4612879.1"/>
    <property type="molecule type" value="Genomic_DNA"/>
</dbReference>
<evidence type="ECO:0000313" key="1">
    <source>
        <dbReference type="EMBL" id="MBA4612879.1"/>
    </source>
</evidence>
<organism evidence="1 2">
    <name type="scientific">Stappia taiwanensis</name>
    <dbReference type="NCBI Taxonomy" id="992267"/>
    <lineage>
        <taxon>Bacteria</taxon>
        <taxon>Pseudomonadati</taxon>
        <taxon>Pseudomonadota</taxon>
        <taxon>Alphaproteobacteria</taxon>
        <taxon>Hyphomicrobiales</taxon>
        <taxon>Stappiaceae</taxon>
        <taxon>Stappia</taxon>
    </lineage>
</organism>
<dbReference type="Proteomes" id="UP000559404">
    <property type="component" value="Unassembled WGS sequence"/>
</dbReference>
<dbReference type="PANTHER" id="PTHR23026:SF123">
    <property type="entry name" value="NAD(P)H NITROREDUCTASE RV3131-RELATED"/>
    <property type="match status" value="1"/>
</dbReference>
<dbReference type="InterPro" id="IPR050627">
    <property type="entry name" value="Nitroreductase/BluB"/>
</dbReference>
<dbReference type="SUPFAM" id="SSF55469">
    <property type="entry name" value="FMN-dependent nitroreductase-like"/>
    <property type="match status" value="2"/>
</dbReference>
<dbReference type="RefSeq" id="WP_181761076.1">
    <property type="nucleotide sequence ID" value="NZ_BMCR01000011.1"/>
</dbReference>
<reference evidence="1 2" key="2">
    <citation type="submission" date="2020-08" db="EMBL/GenBank/DDBJ databases">
        <title>Stappia taiwanensis sp. nov., isolated from a coastal thermal spring.</title>
        <authorList>
            <person name="Kampfer P."/>
        </authorList>
    </citation>
    <scope>NUCLEOTIDE SEQUENCE [LARGE SCALE GENOMIC DNA]</scope>
    <source>
        <strain evidence="1 2">DSM 23284</strain>
    </source>
</reference>
<keyword evidence="2" id="KW-1185">Reference proteome</keyword>
<protein>
    <submittedName>
        <fullName evidence="1">Nitroreductase family protein</fullName>
    </submittedName>
</protein>
<gene>
    <name evidence="1" type="ORF">H1W37_14535</name>
</gene>
<proteinExistence type="predicted"/>
<dbReference type="NCBIfam" id="NF047509">
    <property type="entry name" value="Rv3131_FMN_oxido"/>
    <property type="match status" value="1"/>
</dbReference>